<evidence type="ECO:0000256" key="8">
    <source>
        <dbReference type="RuleBase" id="RU003910"/>
    </source>
</evidence>
<dbReference type="Pfam" id="PF01084">
    <property type="entry name" value="Ribosomal_S18"/>
    <property type="match status" value="1"/>
</dbReference>
<comment type="subcellular location">
    <subcellularLocation>
        <location evidence="7">Plastid</location>
        <location evidence="7">Chloroplast</location>
    </subcellularLocation>
</comment>
<dbReference type="HAMAP" id="MF_00270">
    <property type="entry name" value="Ribosomal_bS18"/>
    <property type="match status" value="1"/>
</dbReference>
<dbReference type="GO" id="GO:0070181">
    <property type="term" value="F:small ribosomal subunit rRNA binding"/>
    <property type="evidence" value="ECO:0007669"/>
    <property type="project" value="TreeGrafter"/>
</dbReference>
<reference evidence="9" key="1">
    <citation type="submission" date="2024-07" db="EMBL/GenBank/DDBJ databases">
        <authorList>
            <person name="Jiangping S."/>
            <person name="Xinsheng Q."/>
            <person name="Yuehong Y."/>
            <person name="Minyu L."/>
        </authorList>
    </citation>
    <scope>NUCLEOTIDE SEQUENCE</scope>
</reference>
<keyword evidence="3 7" id="KW-0694">RNA-binding</keyword>
<dbReference type="GO" id="GO:1990904">
    <property type="term" value="C:ribonucleoprotein complex"/>
    <property type="evidence" value="ECO:0007669"/>
    <property type="project" value="UniProtKB-KW"/>
</dbReference>
<dbReference type="PRINTS" id="PR00974">
    <property type="entry name" value="RIBOSOMALS18"/>
</dbReference>
<dbReference type="AlphaFoldDB" id="A0AB39U2V4"/>
<evidence type="ECO:0000256" key="4">
    <source>
        <dbReference type="ARBA" id="ARBA00022980"/>
    </source>
</evidence>
<evidence type="ECO:0000256" key="1">
    <source>
        <dbReference type="ARBA" id="ARBA00005589"/>
    </source>
</evidence>
<keyword evidence="2 7" id="KW-0699">rRNA-binding</keyword>
<dbReference type="NCBIfam" id="TIGR00165">
    <property type="entry name" value="S18"/>
    <property type="match status" value="1"/>
</dbReference>
<evidence type="ECO:0000313" key="9">
    <source>
        <dbReference type="EMBL" id="XDR06751.1"/>
    </source>
</evidence>
<organism evidence="9">
    <name type="scientific">Ophioglossum hongii</name>
    <dbReference type="NCBI Taxonomy" id="3238578"/>
    <lineage>
        <taxon>Eukaryota</taxon>
        <taxon>Viridiplantae</taxon>
        <taxon>Streptophyta</taxon>
        <taxon>Embryophyta</taxon>
        <taxon>Tracheophyta</taxon>
        <taxon>Polypodiopsida</taxon>
        <taxon>Ophioglossidae</taxon>
        <taxon>Ophioglossales</taxon>
        <taxon>Ophioglossaceae</taxon>
        <taxon>Ophioglossoideae</taxon>
        <taxon>Ophioglossum</taxon>
    </lineage>
</organism>
<keyword evidence="9" id="KW-0934">Plastid</keyword>
<comment type="similarity">
    <text evidence="1 7 8">Belongs to the bacterial ribosomal protein bS18 family.</text>
</comment>
<dbReference type="InterPro" id="IPR036870">
    <property type="entry name" value="Ribosomal_bS18_sf"/>
</dbReference>
<gene>
    <name evidence="7 9" type="primary">rps18</name>
</gene>
<evidence type="ECO:0000256" key="2">
    <source>
        <dbReference type="ARBA" id="ARBA00022730"/>
    </source>
</evidence>
<evidence type="ECO:0000256" key="7">
    <source>
        <dbReference type="HAMAP-Rule" id="MF_00270"/>
    </source>
</evidence>
<protein>
    <recommendedName>
        <fullName evidence="6 7">Small ribosomal subunit protein bS18c</fullName>
    </recommendedName>
</protein>
<keyword evidence="5 7" id="KW-0687">Ribonucleoprotein</keyword>
<dbReference type="Gene3D" id="4.10.640.10">
    <property type="entry name" value="Ribosomal protein S18"/>
    <property type="match status" value="1"/>
</dbReference>
<comment type="subunit">
    <text evidence="7">Part of the 30S ribosomal subunit.</text>
</comment>
<name>A0AB39U2V4_9MONI</name>
<geneLocation type="chloroplast" evidence="9"/>
<sequence>MNKSKQSSHRRSSAIGSDEVIDYKNINLLRRFVSEQGKILPKRTNGLTSKQQRSVTVAIKRARLLALLPFPSSGG</sequence>
<evidence type="ECO:0000256" key="5">
    <source>
        <dbReference type="ARBA" id="ARBA00023274"/>
    </source>
</evidence>
<dbReference type="GO" id="GO:0009507">
    <property type="term" value="C:chloroplast"/>
    <property type="evidence" value="ECO:0007669"/>
    <property type="project" value="UniProtKB-SubCell"/>
</dbReference>
<proteinExistence type="inferred from homology"/>
<dbReference type="PANTHER" id="PTHR13479:SF40">
    <property type="entry name" value="SMALL RIBOSOMAL SUBUNIT PROTEIN BS18M"/>
    <property type="match status" value="1"/>
</dbReference>
<keyword evidence="9" id="KW-0150">Chloroplast</keyword>
<keyword evidence="4 7" id="KW-0689">Ribosomal protein</keyword>
<evidence type="ECO:0000256" key="6">
    <source>
        <dbReference type="ARBA" id="ARBA00035266"/>
    </source>
</evidence>
<dbReference type="GO" id="GO:0005840">
    <property type="term" value="C:ribosome"/>
    <property type="evidence" value="ECO:0007669"/>
    <property type="project" value="UniProtKB-KW"/>
</dbReference>
<dbReference type="SUPFAM" id="SSF46911">
    <property type="entry name" value="Ribosomal protein S18"/>
    <property type="match status" value="1"/>
</dbReference>
<dbReference type="GO" id="GO:0003735">
    <property type="term" value="F:structural constituent of ribosome"/>
    <property type="evidence" value="ECO:0007669"/>
    <property type="project" value="InterPro"/>
</dbReference>
<dbReference type="EMBL" id="PQ140141">
    <property type="protein sequence ID" value="XDR06667.1"/>
    <property type="molecule type" value="Genomic_DNA"/>
</dbReference>
<dbReference type="EMBL" id="PQ140142">
    <property type="protein sequence ID" value="XDR06751.1"/>
    <property type="molecule type" value="Genomic_DNA"/>
</dbReference>
<dbReference type="FunFam" id="4.10.640.10:FF:000002">
    <property type="entry name" value="30S ribosomal protein S18, chloroplastic"/>
    <property type="match status" value="1"/>
</dbReference>
<evidence type="ECO:0000256" key="3">
    <source>
        <dbReference type="ARBA" id="ARBA00022884"/>
    </source>
</evidence>
<dbReference type="PANTHER" id="PTHR13479">
    <property type="entry name" value="30S RIBOSOMAL PROTEIN S18"/>
    <property type="match status" value="1"/>
</dbReference>
<accession>A0AB39U2V4</accession>
<dbReference type="InterPro" id="IPR001648">
    <property type="entry name" value="Ribosomal_bS18"/>
</dbReference>
<dbReference type="GO" id="GO:0006412">
    <property type="term" value="P:translation"/>
    <property type="evidence" value="ECO:0007669"/>
    <property type="project" value="UniProtKB-UniRule"/>
</dbReference>